<comment type="subunit">
    <text evidence="2 8">Homodimer.</text>
</comment>
<name>A0A1N7LT68_9GAMM</name>
<comment type="catalytic activity">
    <reaction evidence="7 8">
        <text>adenosine(34) in tRNA + H2O + H(+) = inosine(34) in tRNA + NH4(+)</text>
        <dbReference type="Rhea" id="RHEA:43168"/>
        <dbReference type="Rhea" id="RHEA-COMP:10373"/>
        <dbReference type="Rhea" id="RHEA-COMP:10374"/>
        <dbReference type="ChEBI" id="CHEBI:15377"/>
        <dbReference type="ChEBI" id="CHEBI:15378"/>
        <dbReference type="ChEBI" id="CHEBI:28938"/>
        <dbReference type="ChEBI" id="CHEBI:74411"/>
        <dbReference type="ChEBI" id="CHEBI:82852"/>
        <dbReference type="EC" id="3.5.4.33"/>
    </reaction>
</comment>
<feature type="active site" description="Proton donor" evidence="8">
    <location>
        <position position="67"/>
    </location>
</feature>
<feature type="domain" description="CMP/dCMP-type deaminase" evidence="9">
    <location>
        <begin position="14"/>
        <end position="123"/>
    </location>
</feature>
<dbReference type="STRING" id="484498.SAMN05421686_104202"/>
<keyword evidence="5 8" id="KW-0378">Hydrolase</keyword>
<dbReference type="Pfam" id="PF00383">
    <property type="entry name" value="dCMP_cyt_deam_1"/>
    <property type="match status" value="1"/>
</dbReference>
<reference evidence="11" key="1">
    <citation type="submission" date="2017-01" db="EMBL/GenBank/DDBJ databases">
        <authorList>
            <person name="Varghese N."/>
            <person name="Submissions S."/>
        </authorList>
    </citation>
    <scope>NUCLEOTIDE SEQUENCE [LARGE SCALE GENOMIC DNA]</scope>
    <source>
        <strain evidence="11">DSM 24913</strain>
    </source>
</reference>
<comment type="function">
    <text evidence="8">Catalyzes the deamination of adenosine to inosine at the wobble position 34 of tRNA(Arg2).</text>
</comment>
<feature type="binding site" evidence="8">
    <location>
        <position position="95"/>
    </location>
    <ligand>
        <name>Zn(2+)</name>
        <dbReference type="ChEBI" id="CHEBI:29105"/>
        <note>catalytic</note>
    </ligand>
</feature>
<evidence type="ECO:0000256" key="4">
    <source>
        <dbReference type="ARBA" id="ARBA00022723"/>
    </source>
</evidence>
<evidence type="ECO:0000313" key="11">
    <source>
        <dbReference type="Proteomes" id="UP000185639"/>
    </source>
</evidence>
<dbReference type="PANTHER" id="PTHR11079">
    <property type="entry name" value="CYTOSINE DEAMINASE FAMILY MEMBER"/>
    <property type="match status" value="1"/>
</dbReference>
<gene>
    <name evidence="8" type="primary">tadA</name>
    <name evidence="10" type="ORF">SAMN05421686_104202</name>
</gene>
<feature type="binding site" evidence="8">
    <location>
        <position position="65"/>
    </location>
    <ligand>
        <name>Zn(2+)</name>
        <dbReference type="ChEBI" id="CHEBI:29105"/>
        <note>catalytic</note>
    </ligand>
</feature>
<dbReference type="EC" id="3.5.4.33" evidence="8"/>
<dbReference type="PROSITE" id="PS00903">
    <property type="entry name" value="CYT_DCMP_DEAMINASES_1"/>
    <property type="match status" value="1"/>
</dbReference>
<comment type="similarity">
    <text evidence="1">Belongs to the cytidine and deoxycytidylate deaminase family. ADAT2 subfamily.</text>
</comment>
<evidence type="ECO:0000256" key="3">
    <source>
        <dbReference type="ARBA" id="ARBA00022694"/>
    </source>
</evidence>
<dbReference type="PANTHER" id="PTHR11079:SF202">
    <property type="entry name" value="TRNA-SPECIFIC ADENOSINE DEAMINASE"/>
    <property type="match status" value="1"/>
</dbReference>
<evidence type="ECO:0000259" key="9">
    <source>
        <dbReference type="PROSITE" id="PS51747"/>
    </source>
</evidence>
<evidence type="ECO:0000313" key="10">
    <source>
        <dbReference type="EMBL" id="SIS76964.1"/>
    </source>
</evidence>
<comment type="cofactor">
    <cofactor evidence="8">
        <name>Zn(2+)</name>
        <dbReference type="ChEBI" id="CHEBI:29105"/>
    </cofactor>
    <text evidence="8">Binds 1 zinc ion per subunit.</text>
</comment>
<dbReference type="AlphaFoldDB" id="A0A1N7LT68"/>
<dbReference type="SUPFAM" id="SSF53927">
    <property type="entry name" value="Cytidine deaminase-like"/>
    <property type="match status" value="1"/>
</dbReference>
<dbReference type="CDD" id="cd01285">
    <property type="entry name" value="nucleoside_deaminase"/>
    <property type="match status" value="1"/>
</dbReference>
<evidence type="ECO:0000256" key="6">
    <source>
        <dbReference type="ARBA" id="ARBA00022833"/>
    </source>
</evidence>
<feature type="binding site" evidence="8">
    <location>
        <position position="98"/>
    </location>
    <ligand>
        <name>Zn(2+)</name>
        <dbReference type="ChEBI" id="CHEBI:29105"/>
        <note>catalytic</note>
    </ligand>
</feature>
<dbReference type="PROSITE" id="PS51747">
    <property type="entry name" value="CYT_DCMP_DEAMINASES_2"/>
    <property type="match status" value="1"/>
</dbReference>
<dbReference type="InterPro" id="IPR016193">
    <property type="entry name" value="Cytidine_deaminase-like"/>
</dbReference>
<evidence type="ECO:0000256" key="5">
    <source>
        <dbReference type="ARBA" id="ARBA00022801"/>
    </source>
</evidence>
<dbReference type="GO" id="GO:0002100">
    <property type="term" value="P:tRNA wobble adenosine to inosine editing"/>
    <property type="evidence" value="ECO:0007669"/>
    <property type="project" value="UniProtKB-UniRule"/>
</dbReference>
<dbReference type="GO" id="GO:0052717">
    <property type="term" value="F:tRNA-specific adenosine-34 deaminase activity"/>
    <property type="evidence" value="ECO:0007669"/>
    <property type="project" value="UniProtKB-UniRule"/>
</dbReference>
<keyword evidence="11" id="KW-1185">Reference proteome</keyword>
<organism evidence="10 11">
    <name type="scientific">Thalassolituus maritimus</name>
    <dbReference type="NCBI Taxonomy" id="484498"/>
    <lineage>
        <taxon>Bacteria</taxon>
        <taxon>Pseudomonadati</taxon>
        <taxon>Pseudomonadota</taxon>
        <taxon>Gammaproteobacteria</taxon>
        <taxon>Oceanospirillales</taxon>
        <taxon>Oceanospirillaceae</taxon>
        <taxon>Thalassolituus</taxon>
    </lineage>
</organism>
<keyword evidence="4 8" id="KW-0479">Metal-binding</keyword>
<dbReference type="InterPro" id="IPR002125">
    <property type="entry name" value="CMP_dCMP_dom"/>
</dbReference>
<dbReference type="FunFam" id="3.40.140.10:FF:000005">
    <property type="entry name" value="tRNA-specific adenosine deaminase"/>
    <property type="match status" value="1"/>
</dbReference>
<dbReference type="RefSeq" id="WP_281251176.1">
    <property type="nucleotide sequence ID" value="NZ_CAJWBH010000006.1"/>
</dbReference>
<protein>
    <recommendedName>
        <fullName evidence="8">tRNA-specific adenosine deaminase</fullName>
        <ecNumber evidence="8">3.5.4.33</ecNumber>
    </recommendedName>
</protein>
<dbReference type="InterPro" id="IPR016192">
    <property type="entry name" value="APOBEC/CMP_deaminase_Zn-bd"/>
</dbReference>
<dbReference type="NCBIfam" id="NF008113">
    <property type="entry name" value="PRK10860.1"/>
    <property type="match status" value="1"/>
</dbReference>
<evidence type="ECO:0000256" key="8">
    <source>
        <dbReference type="HAMAP-Rule" id="MF_00972"/>
    </source>
</evidence>
<evidence type="ECO:0000256" key="2">
    <source>
        <dbReference type="ARBA" id="ARBA00011738"/>
    </source>
</evidence>
<evidence type="ECO:0000256" key="7">
    <source>
        <dbReference type="ARBA" id="ARBA00048045"/>
    </source>
</evidence>
<keyword evidence="6 8" id="KW-0862">Zinc</keyword>
<dbReference type="GO" id="GO:0008270">
    <property type="term" value="F:zinc ion binding"/>
    <property type="evidence" value="ECO:0007669"/>
    <property type="project" value="UniProtKB-UniRule"/>
</dbReference>
<dbReference type="HAMAP" id="MF_00972">
    <property type="entry name" value="tRNA_aden_deaminase"/>
    <property type="match status" value="1"/>
</dbReference>
<dbReference type="EMBL" id="FTOH01000004">
    <property type="protein sequence ID" value="SIS76964.1"/>
    <property type="molecule type" value="Genomic_DNA"/>
</dbReference>
<dbReference type="Gene3D" id="3.40.140.10">
    <property type="entry name" value="Cytidine Deaminase, domain 2"/>
    <property type="match status" value="1"/>
</dbReference>
<proteinExistence type="inferred from homology"/>
<keyword evidence="3 8" id="KW-0819">tRNA processing</keyword>
<dbReference type="Proteomes" id="UP000185639">
    <property type="component" value="Unassembled WGS sequence"/>
</dbReference>
<sequence>MAVDPVSLCGLDIADDEAGMACALELAALAAEQGEVPVGAVIVSEGKIIGVGSNSPITGLDPTAHAEVNAIRDAAQRIGNYRLSGATLYVTVEPCSMCSGAIIHSRIGRVVYGTTEPKAGVVESAECFFEKPFLNWQVEVVGGVKAEQCATTMTEFFAARRAGKKKLKKASPAAD</sequence>
<dbReference type="InterPro" id="IPR028883">
    <property type="entry name" value="tRNA_aden_deaminase"/>
</dbReference>
<evidence type="ECO:0000256" key="1">
    <source>
        <dbReference type="ARBA" id="ARBA00010669"/>
    </source>
</evidence>
<accession>A0A1N7LT68</accession>